<reference evidence="4 5" key="1">
    <citation type="submission" date="2008-07" db="EMBL/GenBank/DDBJ databases">
        <authorList>
            <person name="El-Sayed N."/>
            <person name="Caler E."/>
            <person name="Inman J."/>
            <person name="Amedeo P."/>
            <person name="Hass B."/>
            <person name="Wortman J."/>
        </authorList>
    </citation>
    <scope>NUCLEOTIDE SEQUENCE [LARGE SCALE GENOMIC DNA]</scope>
    <source>
        <strain evidence="5">ATCC 50983 / TXsc</strain>
    </source>
</reference>
<dbReference type="EMBL" id="GG673688">
    <property type="protein sequence ID" value="EER15024.1"/>
    <property type="molecule type" value="Genomic_DNA"/>
</dbReference>
<dbReference type="SUPFAM" id="SSF52833">
    <property type="entry name" value="Thioredoxin-like"/>
    <property type="match status" value="1"/>
</dbReference>
<keyword evidence="1" id="KW-0808">Transferase</keyword>
<dbReference type="InterPro" id="IPR051924">
    <property type="entry name" value="GST_Kappa/NadH"/>
</dbReference>
<dbReference type="PIRSF" id="PIRSF006386">
    <property type="entry name" value="HCCAis_GSTk"/>
    <property type="match status" value="1"/>
</dbReference>
<feature type="domain" description="DSBA-like thioredoxin" evidence="3">
    <location>
        <begin position="8"/>
        <end position="183"/>
    </location>
</feature>
<name>C5KKB2_PERM5</name>
<evidence type="ECO:0000256" key="2">
    <source>
        <dbReference type="PIRSR" id="PIRSR006386-1"/>
    </source>
</evidence>
<dbReference type="InterPro" id="IPR014440">
    <property type="entry name" value="HCCAis_GSTk"/>
</dbReference>
<dbReference type="AlphaFoldDB" id="C5KKB2"/>
<dbReference type="InterPro" id="IPR001853">
    <property type="entry name" value="DSBA-like_thioredoxin_dom"/>
</dbReference>
<dbReference type="PANTHER" id="PTHR42943">
    <property type="entry name" value="GLUTATHIONE S-TRANSFERASE KAPPA"/>
    <property type="match status" value="1"/>
</dbReference>
<dbReference type="InterPro" id="IPR036249">
    <property type="entry name" value="Thioredoxin-like_sf"/>
</dbReference>
<keyword evidence="5" id="KW-1185">Reference proteome</keyword>
<feature type="active site" description="Nucleophile" evidence="2">
    <location>
        <position position="16"/>
    </location>
</feature>
<proteinExistence type="inferred from homology"/>
<dbReference type="EC" id="2.5.1.18" evidence="1"/>
<comment type="similarity">
    <text evidence="1">Belongs to the GST superfamily. Kappa family.</text>
</comment>
<dbReference type="GeneID" id="9061908"/>
<dbReference type="InParanoid" id="C5KKB2"/>
<dbReference type="GO" id="GO:0004364">
    <property type="term" value="F:glutathione transferase activity"/>
    <property type="evidence" value="ECO:0007669"/>
    <property type="project" value="UniProtKB-UniRule"/>
</dbReference>
<protein>
    <recommendedName>
        <fullName evidence="1">Glutathione S-transferase kappa</fullName>
        <ecNumber evidence="1">2.5.1.18</ecNumber>
    </recommendedName>
</protein>
<evidence type="ECO:0000259" key="3">
    <source>
        <dbReference type="Pfam" id="PF01323"/>
    </source>
</evidence>
<evidence type="ECO:0000256" key="1">
    <source>
        <dbReference type="PIRNR" id="PIRNR006386"/>
    </source>
</evidence>
<dbReference type="GO" id="GO:0005777">
    <property type="term" value="C:peroxisome"/>
    <property type="evidence" value="ECO:0007669"/>
    <property type="project" value="TreeGrafter"/>
</dbReference>
<dbReference type="Gene3D" id="3.40.30.10">
    <property type="entry name" value="Glutaredoxin"/>
    <property type="match status" value="2"/>
</dbReference>
<evidence type="ECO:0000313" key="4">
    <source>
        <dbReference type="EMBL" id="EER15024.1"/>
    </source>
</evidence>
<dbReference type="Proteomes" id="UP000007800">
    <property type="component" value="Unassembled WGS sequence"/>
</dbReference>
<comment type="catalytic activity">
    <reaction evidence="1">
        <text>RX + glutathione = an S-substituted glutathione + a halide anion + H(+)</text>
        <dbReference type="Rhea" id="RHEA:16437"/>
        <dbReference type="ChEBI" id="CHEBI:15378"/>
        <dbReference type="ChEBI" id="CHEBI:16042"/>
        <dbReference type="ChEBI" id="CHEBI:17792"/>
        <dbReference type="ChEBI" id="CHEBI:57925"/>
        <dbReference type="ChEBI" id="CHEBI:90779"/>
        <dbReference type="EC" id="2.5.1.18"/>
    </reaction>
</comment>
<evidence type="ECO:0000313" key="5">
    <source>
        <dbReference type="Proteomes" id="UP000007800"/>
    </source>
</evidence>
<dbReference type="Pfam" id="PF01323">
    <property type="entry name" value="DSBA"/>
    <property type="match status" value="1"/>
</dbReference>
<accession>C5KKB2</accession>
<sequence length="204" mass="23142">MVSQGAKLEFFYDVISPYTYLAWQTLKQYSTIWDIRVVLRPVFLGGIMKGSNNRPPAVVLNKGRFMQEDLRLLAAAPNQNIREKLTDSAFKAVWEDKSLRDAHNNLVQINDEFLRGICTTAGLDETDTNRLLEDAKTIGKAELTDTTSEALEKYNAFGAPTIVVHVCGKPHMFFGSDRWEHIAFLLNKDYYGINPARKTPNSRL</sequence>
<dbReference type="OMA" id="ECTNSKG"/>
<dbReference type="GO" id="GO:0004602">
    <property type="term" value="F:glutathione peroxidase activity"/>
    <property type="evidence" value="ECO:0007669"/>
    <property type="project" value="TreeGrafter"/>
</dbReference>
<gene>
    <name evidence="4" type="ORF">Pmar_PMAR023348</name>
</gene>
<dbReference type="PANTHER" id="PTHR42943:SF2">
    <property type="entry name" value="GLUTATHIONE S-TRANSFERASE KAPPA 1"/>
    <property type="match status" value="1"/>
</dbReference>
<organism evidence="5">
    <name type="scientific">Perkinsus marinus (strain ATCC 50983 / TXsc)</name>
    <dbReference type="NCBI Taxonomy" id="423536"/>
    <lineage>
        <taxon>Eukaryota</taxon>
        <taxon>Sar</taxon>
        <taxon>Alveolata</taxon>
        <taxon>Perkinsozoa</taxon>
        <taxon>Perkinsea</taxon>
        <taxon>Perkinsida</taxon>
        <taxon>Perkinsidae</taxon>
        <taxon>Perkinsus</taxon>
    </lineage>
</organism>
<dbReference type="GO" id="GO:0006749">
    <property type="term" value="P:glutathione metabolic process"/>
    <property type="evidence" value="ECO:0007669"/>
    <property type="project" value="TreeGrafter"/>
</dbReference>
<dbReference type="OrthoDB" id="438740at2759"/>
<dbReference type="GO" id="GO:0005739">
    <property type="term" value="C:mitochondrion"/>
    <property type="evidence" value="ECO:0007669"/>
    <property type="project" value="TreeGrafter"/>
</dbReference>
<dbReference type="RefSeq" id="XP_002783228.1">
    <property type="nucleotide sequence ID" value="XM_002783182.1"/>
</dbReference>